<feature type="transmembrane region" description="Helical" evidence="1">
    <location>
        <begin position="77"/>
        <end position="95"/>
    </location>
</feature>
<accession>A0ABY9V717</accession>
<keyword evidence="3" id="KW-1185">Reference proteome</keyword>
<keyword evidence="1" id="KW-0472">Membrane</keyword>
<evidence type="ECO:0000313" key="3">
    <source>
        <dbReference type="Proteomes" id="UP001305606"/>
    </source>
</evidence>
<evidence type="ECO:0008006" key="4">
    <source>
        <dbReference type="Google" id="ProtNLM"/>
    </source>
</evidence>
<protein>
    <recommendedName>
        <fullName evidence="4">Integral membrane protein</fullName>
    </recommendedName>
</protein>
<dbReference type="EMBL" id="CP117522">
    <property type="protein sequence ID" value="WNF00442.1"/>
    <property type="molecule type" value="Genomic_DNA"/>
</dbReference>
<proteinExistence type="predicted"/>
<reference evidence="2 3" key="1">
    <citation type="submission" date="2023-02" db="EMBL/GenBank/DDBJ databases">
        <title>Streptomyces sp. SCA4-21 with antifungal activity against Fusarium oxysporum f. sp. cubense, Streptomyces sp. SCA2-17 with antifungal activity against Fusarium oxysporum f. sp. cubense.</title>
        <authorList>
            <person name="Qi D."/>
        </authorList>
    </citation>
    <scope>NUCLEOTIDE SEQUENCE [LARGE SCALE GENOMIC DNA]</scope>
    <source>
        <strain evidence="2 3">SCA4-21</strain>
    </source>
</reference>
<keyword evidence="1" id="KW-0812">Transmembrane</keyword>
<dbReference type="Proteomes" id="UP001305606">
    <property type="component" value="Chromosome"/>
</dbReference>
<sequence>MSEVHGETAGHLAPAGPGRTPNSLKWAVLIPVVATAAGFLAQYPYGMLWLGVLIVLGAAAAAAIVAGGLWHRAGAATLAAFATMALALFAGPALYELYVKQAGDRVDALVADTGTHTNHKGTELDVCRVVDTSGTVRDLSEQQNCQGQFRPEQHVVLFVDPLGALDPWVEATGERTVDGVGLGITAGLFAVTGSALFYAGQRRRPGR</sequence>
<feature type="transmembrane region" description="Helical" evidence="1">
    <location>
        <begin position="49"/>
        <end position="70"/>
    </location>
</feature>
<gene>
    <name evidence="2" type="ORF">PS467_36520</name>
</gene>
<dbReference type="RefSeq" id="WP_311038828.1">
    <property type="nucleotide sequence ID" value="NZ_CP117522.1"/>
</dbReference>
<evidence type="ECO:0000256" key="1">
    <source>
        <dbReference type="SAM" id="Phobius"/>
    </source>
</evidence>
<organism evidence="2 3">
    <name type="scientific">Streptomyces luomodiensis</name>
    <dbReference type="NCBI Taxonomy" id="3026192"/>
    <lineage>
        <taxon>Bacteria</taxon>
        <taxon>Bacillati</taxon>
        <taxon>Actinomycetota</taxon>
        <taxon>Actinomycetes</taxon>
        <taxon>Kitasatosporales</taxon>
        <taxon>Streptomycetaceae</taxon>
        <taxon>Streptomyces</taxon>
    </lineage>
</organism>
<name>A0ABY9V717_9ACTN</name>
<feature type="transmembrane region" description="Helical" evidence="1">
    <location>
        <begin position="180"/>
        <end position="199"/>
    </location>
</feature>
<keyword evidence="1" id="KW-1133">Transmembrane helix</keyword>
<evidence type="ECO:0000313" key="2">
    <source>
        <dbReference type="EMBL" id="WNF00442.1"/>
    </source>
</evidence>